<comment type="caution">
    <text evidence="3">The sequence shown here is derived from an EMBL/GenBank/DDBJ whole genome shotgun (WGS) entry which is preliminary data.</text>
</comment>
<dbReference type="Gene3D" id="3.40.50.720">
    <property type="entry name" value="NAD(P)-binding Rossmann-like Domain"/>
    <property type="match status" value="1"/>
</dbReference>
<organism evidence="3 4">
    <name type="scientific">SAR324 cluster bacterium</name>
    <dbReference type="NCBI Taxonomy" id="2024889"/>
    <lineage>
        <taxon>Bacteria</taxon>
        <taxon>Deltaproteobacteria</taxon>
        <taxon>SAR324 cluster</taxon>
    </lineage>
</organism>
<dbReference type="PANTHER" id="PTHR48106">
    <property type="entry name" value="QUINONE OXIDOREDUCTASE PIG3-RELATED"/>
    <property type="match status" value="1"/>
</dbReference>
<dbReference type="PANTHER" id="PTHR48106:SF8">
    <property type="entry name" value="OS02G0805600 PROTEIN"/>
    <property type="match status" value="1"/>
</dbReference>
<dbReference type="Proteomes" id="UP000287719">
    <property type="component" value="Unassembled WGS sequence"/>
</dbReference>
<accession>A0A432GUI1</accession>
<dbReference type="Gene3D" id="3.90.180.10">
    <property type="entry name" value="Medium-chain alcohol dehydrogenases, catalytic domain"/>
    <property type="match status" value="1"/>
</dbReference>
<dbReference type="Pfam" id="PF13602">
    <property type="entry name" value="ADH_zinc_N_2"/>
    <property type="match status" value="1"/>
</dbReference>
<dbReference type="GO" id="GO:0070402">
    <property type="term" value="F:NADPH binding"/>
    <property type="evidence" value="ECO:0007669"/>
    <property type="project" value="TreeGrafter"/>
</dbReference>
<sequence>RLVQIALMQGSKAEVDFRSLLLKRVTLTGSTLRPRSVEEKTKIAQALQKNVWPLLESGAIRPIIHQTFPLKQASEAHRLMESSAHIGKILLKPAD</sequence>
<feature type="non-terminal residue" evidence="3">
    <location>
        <position position="1"/>
    </location>
</feature>
<gene>
    <name evidence="3" type="ORF">DSY95_02645</name>
</gene>
<keyword evidence="1" id="KW-0521">NADP</keyword>
<keyword evidence="2" id="KW-0560">Oxidoreductase</keyword>
<name>A0A432GUI1_9DELT</name>
<evidence type="ECO:0000313" key="4">
    <source>
        <dbReference type="Proteomes" id="UP000287719"/>
    </source>
</evidence>
<dbReference type="EMBL" id="QNZJ01000114">
    <property type="protein sequence ID" value="RTZ87154.1"/>
    <property type="molecule type" value="Genomic_DNA"/>
</dbReference>
<evidence type="ECO:0000256" key="2">
    <source>
        <dbReference type="ARBA" id="ARBA00023002"/>
    </source>
</evidence>
<proteinExistence type="predicted"/>
<evidence type="ECO:0000256" key="1">
    <source>
        <dbReference type="ARBA" id="ARBA00022857"/>
    </source>
</evidence>
<protein>
    <submittedName>
        <fullName evidence="3">NAD(P)H-quinone oxidoreductase</fullName>
    </submittedName>
</protein>
<dbReference type="GO" id="GO:0016651">
    <property type="term" value="F:oxidoreductase activity, acting on NAD(P)H"/>
    <property type="evidence" value="ECO:0007669"/>
    <property type="project" value="TreeGrafter"/>
</dbReference>
<reference evidence="3 4" key="1">
    <citation type="submission" date="2018-06" db="EMBL/GenBank/DDBJ databases">
        <title>Combined omics and stable isotope probing to characterize newly discovered Mariana Back-Arc vent microbial communities.</title>
        <authorList>
            <person name="Trembath-Reichert E."/>
            <person name="Huber J.A."/>
        </authorList>
    </citation>
    <scope>NUCLEOTIDE SEQUENCE [LARGE SCALE GENOMIC DNA]</scope>
    <source>
        <strain evidence="3">MAG 54</strain>
    </source>
</reference>
<dbReference type="AlphaFoldDB" id="A0A432GUI1"/>
<evidence type="ECO:0000313" key="3">
    <source>
        <dbReference type="EMBL" id="RTZ87154.1"/>
    </source>
</evidence>